<dbReference type="AlphaFoldDB" id="F9X895"/>
<name>F9X895_ZYMTI</name>
<dbReference type="GeneID" id="13397226"/>
<dbReference type="InParanoid" id="F9X895"/>
<gene>
    <name evidence="1" type="ORF">MYCGRDRAFT_92405</name>
</gene>
<reference evidence="1 2" key="1">
    <citation type="journal article" date="2011" name="PLoS Genet.">
        <title>Finished genome of the fungal wheat pathogen Mycosphaerella graminicola reveals dispensome structure, chromosome plasticity, and stealth pathogenesis.</title>
        <authorList>
            <person name="Goodwin S.B."/>
            <person name="Ben M'barek S."/>
            <person name="Dhillon B."/>
            <person name="Wittenberg A.H.J."/>
            <person name="Crane C.F."/>
            <person name="Hane J.K."/>
            <person name="Foster A.J."/>
            <person name="Van der Lee T.A.J."/>
            <person name="Grimwood J."/>
            <person name="Aerts A."/>
            <person name="Antoniw J."/>
            <person name="Bailey A."/>
            <person name="Bluhm B."/>
            <person name="Bowler J."/>
            <person name="Bristow J."/>
            <person name="van der Burgt A."/>
            <person name="Canto-Canche B."/>
            <person name="Churchill A.C.L."/>
            <person name="Conde-Ferraez L."/>
            <person name="Cools H.J."/>
            <person name="Coutinho P.M."/>
            <person name="Csukai M."/>
            <person name="Dehal P."/>
            <person name="De Wit P."/>
            <person name="Donzelli B."/>
            <person name="van de Geest H.C."/>
            <person name="van Ham R.C.H.J."/>
            <person name="Hammond-Kosack K.E."/>
            <person name="Henrissat B."/>
            <person name="Kilian A."/>
            <person name="Kobayashi A.K."/>
            <person name="Koopmann E."/>
            <person name="Kourmpetis Y."/>
            <person name="Kuzniar A."/>
            <person name="Lindquist E."/>
            <person name="Lombard V."/>
            <person name="Maliepaard C."/>
            <person name="Martins N."/>
            <person name="Mehrabi R."/>
            <person name="Nap J.P.H."/>
            <person name="Ponomarenko A."/>
            <person name="Rudd J.J."/>
            <person name="Salamov A."/>
            <person name="Schmutz J."/>
            <person name="Schouten H.J."/>
            <person name="Shapiro H."/>
            <person name="Stergiopoulos I."/>
            <person name="Torriani S.F.F."/>
            <person name="Tu H."/>
            <person name="de Vries R.P."/>
            <person name="Waalwijk C."/>
            <person name="Ware S.B."/>
            <person name="Wiebenga A."/>
            <person name="Zwiers L.-H."/>
            <person name="Oliver R.P."/>
            <person name="Grigoriev I.V."/>
            <person name="Kema G.H.J."/>
        </authorList>
    </citation>
    <scope>NUCLEOTIDE SEQUENCE [LARGE SCALE GENOMIC DNA]</scope>
    <source>
        <strain evidence="2">CBS 115943 / IPO323</strain>
    </source>
</reference>
<accession>F9X895</accession>
<evidence type="ECO:0000313" key="2">
    <source>
        <dbReference type="Proteomes" id="UP000008062"/>
    </source>
</evidence>
<protein>
    <submittedName>
        <fullName evidence="1">Uncharacterized protein</fullName>
    </submittedName>
</protein>
<sequence length="364" mass="41032">MLQFIQDYFGLQQGPYDETPPDVPPRILVTVITSSDVMSKSEPASFSITLQAVVDGDRPVTVDVFHTILWRSFPTKHYEGFTFTDSRTQMKAPLPVRDIQYHVSGHLEASNECVAEIPTKVSGDRPYEVSFTTGNNDAMQTGHEYQIGLGPKDEISWWMMGSKAQVSAAPNERRGRHLDEDVPKLRMVLVNKATFKVPFSIKLRLLVQSVIPVTVSTYGTAIHSTVGALLGQGLTFTDILTGTQSRSSITHAPSSQPNWLDIFDPSIREIPINGMYSTPYEVDFTVYHADSSKNTEHPLTGLNTGHEHQVELDPKMAFFDWWKMGSKREVFAAPNRRREWREPGGYRPRLQMKIVNCARFLVDD</sequence>
<dbReference type="OrthoDB" id="3645724at2759"/>
<dbReference type="KEGG" id="ztr:MYCGRDRAFT_92405"/>
<proteinExistence type="predicted"/>
<dbReference type="RefSeq" id="XP_003853513.1">
    <property type="nucleotide sequence ID" value="XM_003853465.1"/>
</dbReference>
<dbReference type="Proteomes" id="UP000008062">
    <property type="component" value="Chromosome 4"/>
</dbReference>
<organism evidence="1 2">
    <name type="scientific">Zymoseptoria tritici (strain CBS 115943 / IPO323)</name>
    <name type="common">Speckled leaf blotch fungus</name>
    <name type="synonym">Septoria tritici</name>
    <dbReference type="NCBI Taxonomy" id="336722"/>
    <lineage>
        <taxon>Eukaryota</taxon>
        <taxon>Fungi</taxon>
        <taxon>Dikarya</taxon>
        <taxon>Ascomycota</taxon>
        <taxon>Pezizomycotina</taxon>
        <taxon>Dothideomycetes</taxon>
        <taxon>Dothideomycetidae</taxon>
        <taxon>Mycosphaerellales</taxon>
        <taxon>Mycosphaerellaceae</taxon>
        <taxon>Zymoseptoria</taxon>
    </lineage>
</organism>
<dbReference type="EMBL" id="CM001199">
    <property type="protein sequence ID" value="EGP88489.1"/>
    <property type="molecule type" value="Genomic_DNA"/>
</dbReference>
<keyword evidence="2" id="KW-1185">Reference proteome</keyword>
<dbReference type="HOGENOM" id="CLU_761208_0_0_1"/>
<evidence type="ECO:0000313" key="1">
    <source>
        <dbReference type="EMBL" id="EGP88489.1"/>
    </source>
</evidence>